<dbReference type="PANTHER" id="PTHR43808">
    <property type="entry name" value="ACETYLORNITHINE DEACETYLASE"/>
    <property type="match status" value="1"/>
</dbReference>
<dbReference type="RefSeq" id="WP_085879661.1">
    <property type="nucleotide sequence ID" value="NZ_FWFZ01000015.1"/>
</dbReference>
<dbReference type="OrthoDB" id="9809784at2"/>
<dbReference type="SUPFAM" id="SSF53187">
    <property type="entry name" value="Zn-dependent exopeptidases"/>
    <property type="match status" value="1"/>
</dbReference>
<name>A0A1Y5TD04_9RHOB</name>
<keyword evidence="7" id="KW-1185">Reference proteome</keyword>
<feature type="domain" description="Peptidase M20 dimerisation" evidence="5">
    <location>
        <begin position="161"/>
        <end position="266"/>
    </location>
</feature>
<dbReference type="AlphaFoldDB" id="A0A1Y5TD04"/>
<evidence type="ECO:0000259" key="5">
    <source>
        <dbReference type="Pfam" id="PF07687"/>
    </source>
</evidence>
<evidence type="ECO:0000313" key="7">
    <source>
        <dbReference type="Proteomes" id="UP000193900"/>
    </source>
</evidence>
<evidence type="ECO:0000256" key="4">
    <source>
        <dbReference type="ARBA" id="ARBA00022833"/>
    </source>
</evidence>
<dbReference type="GO" id="GO:0046872">
    <property type="term" value="F:metal ion binding"/>
    <property type="evidence" value="ECO:0007669"/>
    <property type="project" value="UniProtKB-KW"/>
</dbReference>
<dbReference type="InterPro" id="IPR011650">
    <property type="entry name" value="Peptidase_M20_dimer"/>
</dbReference>
<dbReference type="Gene3D" id="3.40.630.10">
    <property type="entry name" value="Zn peptidases"/>
    <property type="match status" value="1"/>
</dbReference>
<proteinExistence type="predicted"/>
<dbReference type="EMBL" id="FWFZ01000015">
    <property type="protein sequence ID" value="SLN61180.1"/>
    <property type="molecule type" value="Genomic_DNA"/>
</dbReference>
<dbReference type="InterPro" id="IPR002933">
    <property type="entry name" value="Peptidase_M20"/>
</dbReference>
<keyword evidence="2" id="KW-0479">Metal-binding</keyword>
<comment type="cofactor">
    <cofactor evidence="1">
        <name>Zn(2+)</name>
        <dbReference type="ChEBI" id="CHEBI:29105"/>
    </cofactor>
</comment>
<dbReference type="InterPro" id="IPR050072">
    <property type="entry name" value="Peptidase_M20A"/>
</dbReference>
<dbReference type="GO" id="GO:0016787">
    <property type="term" value="F:hydrolase activity"/>
    <property type="evidence" value="ECO:0007669"/>
    <property type="project" value="UniProtKB-KW"/>
</dbReference>
<accession>A0A1Y5TD04</accession>
<evidence type="ECO:0000256" key="2">
    <source>
        <dbReference type="ARBA" id="ARBA00022723"/>
    </source>
</evidence>
<reference evidence="6 7" key="1">
    <citation type="submission" date="2017-03" db="EMBL/GenBank/DDBJ databases">
        <authorList>
            <person name="Afonso C.L."/>
            <person name="Miller P.J."/>
            <person name="Scott M.A."/>
            <person name="Spackman E."/>
            <person name="Goraichik I."/>
            <person name="Dimitrov K.M."/>
            <person name="Suarez D.L."/>
            <person name="Swayne D.E."/>
        </authorList>
    </citation>
    <scope>NUCLEOTIDE SEQUENCE [LARGE SCALE GENOMIC DNA]</scope>
    <source>
        <strain evidence="6 7">CECT 7023</strain>
    </source>
</reference>
<dbReference type="SUPFAM" id="SSF55031">
    <property type="entry name" value="Bacterial exopeptidase dimerisation domain"/>
    <property type="match status" value="1"/>
</dbReference>
<evidence type="ECO:0000256" key="3">
    <source>
        <dbReference type="ARBA" id="ARBA00022801"/>
    </source>
</evidence>
<dbReference type="InterPro" id="IPR036264">
    <property type="entry name" value="Bact_exopeptidase_dim_dom"/>
</dbReference>
<dbReference type="EC" id="3.5.1.-" evidence="6"/>
<dbReference type="PROSITE" id="PS00758">
    <property type="entry name" value="ARGE_DAPE_CPG2_1"/>
    <property type="match status" value="1"/>
</dbReference>
<protein>
    <submittedName>
        <fullName evidence="6">N-formyl-4-amino-5-aminomethyl-2-methylpyrimidine deformylase</fullName>
        <ecNumber evidence="6">3.5.1.-</ecNumber>
    </submittedName>
</protein>
<dbReference type="InterPro" id="IPR001261">
    <property type="entry name" value="ArgE/DapE_CS"/>
</dbReference>
<evidence type="ECO:0000313" key="6">
    <source>
        <dbReference type="EMBL" id="SLN61180.1"/>
    </source>
</evidence>
<keyword evidence="4" id="KW-0862">Zinc</keyword>
<gene>
    <name evidence="6" type="ORF">ROA7023_02843</name>
</gene>
<dbReference type="PANTHER" id="PTHR43808:SF25">
    <property type="entry name" value="PEPTIDASE M20 DIMERISATION DOMAIN-CONTAINING PROTEIN"/>
    <property type="match status" value="1"/>
</dbReference>
<dbReference type="Proteomes" id="UP000193900">
    <property type="component" value="Unassembled WGS sequence"/>
</dbReference>
<dbReference type="Pfam" id="PF07687">
    <property type="entry name" value="M20_dimer"/>
    <property type="match status" value="1"/>
</dbReference>
<organism evidence="6 7">
    <name type="scientific">Roseisalinus antarcticus</name>
    <dbReference type="NCBI Taxonomy" id="254357"/>
    <lineage>
        <taxon>Bacteria</taxon>
        <taxon>Pseudomonadati</taxon>
        <taxon>Pseudomonadota</taxon>
        <taxon>Alphaproteobacteria</taxon>
        <taxon>Rhodobacterales</taxon>
        <taxon>Roseobacteraceae</taxon>
        <taxon>Roseisalinus</taxon>
    </lineage>
</organism>
<keyword evidence="3 6" id="KW-0378">Hydrolase</keyword>
<dbReference type="Pfam" id="PF01546">
    <property type="entry name" value="Peptidase_M20"/>
    <property type="match status" value="1"/>
</dbReference>
<sequence>MSDIGLAVTRLPFPNGQLDDVRAGVSPASCDVTADRFQVLAATEGAGPLHLLLNGHMDVVPAETPEMWTSPPFEAARRDGRLHGRGAADMKCGFAVGALALRGLHDVAPDLFADRRLGFLAAIEEECTGNGTFLSVRDHGVIAPEVVVLEPTGQGLLVGGVGILWLEVTVTTEAGHAHGAGGRANVVDLGMQLFETLKAWAAETSRTHPDAARPETAHPYAVNLGKVRSGDWTSTVPSSAVFNLRVAFPRGWTPDDAEARVRDVIAGFAAARPELRPAPDVRLTGFRAPGYLLDRDAPLARDLSAAHRAAHGADPEVFAMGSTTDARTYLEFFDTPAICFGATGHDMHGTDESVELQSIVDAARTLARFILMRFERTGGPA</sequence>
<dbReference type="Gene3D" id="3.30.70.360">
    <property type="match status" value="1"/>
</dbReference>
<evidence type="ECO:0000256" key="1">
    <source>
        <dbReference type="ARBA" id="ARBA00001947"/>
    </source>
</evidence>